<dbReference type="GO" id="GO:0031119">
    <property type="term" value="P:tRNA pseudouridine synthesis"/>
    <property type="evidence" value="ECO:0007669"/>
    <property type="project" value="TreeGrafter"/>
</dbReference>
<protein>
    <submittedName>
        <fullName evidence="2">Uncharacterized protein</fullName>
    </submittedName>
</protein>
<sequence length="274" mass="32074">MNDRKAFFISYDGTLFHGFQVQDDLRTVQKEVLECMVESAVEINEARLTYSGRTDAGVSALWQTISFFLRDEALHGFTRCLNSKKGILVWGLRERLPYEFHASRSAIYRDYIYIDTTDKYYCPDISFLQALSNIMARLNNYRFLYKDWRTPPYGSDWRMLYFIRVLPVEQQIIIHVRGEGFAWNMVRRIVDFLRKAKCRCELNECIDKWVPGAAEPQNLFLVGVRYPIAPKLIVETSKIINSTFLHTRIKSSVLSALKRFLSIDRLVYSPYSLA</sequence>
<dbReference type="SUPFAM" id="SSF55120">
    <property type="entry name" value="Pseudouridine synthase"/>
    <property type="match status" value="1"/>
</dbReference>
<dbReference type="EMBL" id="DSDY01000169">
    <property type="protein sequence ID" value="HDS11087.1"/>
    <property type="molecule type" value="Genomic_DNA"/>
</dbReference>
<dbReference type="GO" id="GO:0003723">
    <property type="term" value="F:RNA binding"/>
    <property type="evidence" value="ECO:0007669"/>
    <property type="project" value="InterPro"/>
</dbReference>
<dbReference type="InterPro" id="IPR001406">
    <property type="entry name" value="PsdUridine_synth_TruA"/>
</dbReference>
<organism evidence="2">
    <name type="scientific">Fervidicoccus fontis</name>
    <dbReference type="NCBI Taxonomy" id="683846"/>
    <lineage>
        <taxon>Archaea</taxon>
        <taxon>Thermoproteota</taxon>
        <taxon>Thermoprotei</taxon>
        <taxon>Fervidicoccales</taxon>
        <taxon>Fervidicoccaceae</taxon>
        <taxon>Fervidicoccus</taxon>
    </lineage>
</organism>
<dbReference type="PANTHER" id="PTHR11142">
    <property type="entry name" value="PSEUDOURIDYLATE SYNTHASE"/>
    <property type="match status" value="1"/>
</dbReference>
<accession>A0A7C1HXG1</accession>
<dbReference type="Gene3D" id="3.30.70.660">
    <property type="entry name" value="Pseudouridine synthase I, catalytic domain, C-terminal subdomain"/>
    <property type="match status" value="1"/>
</dbReference>
<keyword evidence="1" id="KW-0413">Isomerase</keyword>
<gene>
    <name evidence="2" type="ORF">ENO04_05700</name>
</gene>
<evidence type="ECO:0000256" key="1">
    <source>
        <dbReference type="ARBA" id="ARBA00023235"/>
    </source>
</evidence>
<dbReference type="InterPro" id="IPR020095">
    <property type="entry name" value="PsdUridine_synth_TruA_C"/>
</dbReference>
<proteinExistence type="predicted"/>
<dbReference type="AlphaFoldDB" id="A0A7C1HXG1"/>
<comment type="caution">
    <text evidence="2">The sequence shown here is derived from an EMBL/GenBank/DDBJ whole genome shotgun (WGS) entry which is preliminary data.</text>
</comment>
<evidence type="ECO:0000313" key="2">
    <source>
        <dbReference type="EMBL" id="HDS11087.1"/>
    </source>
</evidence>
<reference evidence="2" key="1">
    <citation type="journal article" date="2020" name="mSystems">
        <title>Genome- and Community-Level Interaction Insights into Carbon Utilization and Element Cycling Functions of Hydrothermarchaeota in Hydrothermal Sediment.</title>
        <authorList>
            <person name="Zhou Z."/>
            <person name="Liu Y."/>
            <person name="Xu W."/>
            <person name="Pan J."/>
            <person name="Luo Z.H."/>
            <person name="Li M."/>
        </authorList>
    </citation>
    <scope>NUCLEOTIDE SEQUENCE [LARGE SCALE GENOMIC DNA]</scope>
    <source>
        <strain evidence="2">SpSt-123</strain>
    </source>
</reference>
<dbReference type="GO" id="GO:0009982">
    <property type="term" value="F:pseudouridine synthase activity"/>
    <property type="evidence" value="ECO:0007669"/>
    <property type="project" value="InterPro"/>
</dbReference>
<dbReference type="InterPro" id="IPR020103">
    <property type="entry name" value="PsdUridine_synth_cat_dom_sf"/>
</dbReference>
<name>A0A7C1HXG1_9CREN</name>
<dbReference type="InterPro" id="IPR020094">
    <property type="entry name" value="TruA/RsuA/RluB/E/F_N"/>
</dbReference>
<dbReference type="PANTHER" id="PTHR11142:SF0">
    <property type="entry name" value="TRNA PSEUDOURIDINE SYNTHASE-LIKE 1"/>
    <property type="match status" value="1"/>
</dbReference>
<dbReference type="Gene3D" id="3.30.70.580">
    <property type="entry name" value="Pseudouridine synthase I, catalytic domain, N-terminal subdomain"/>
    <property type="match status" value="1"/>
</dbReference>